<dbReference type="WBParaSite" id="JU765_v2.g9592.t1">
    <property type="protein sequence ID" value="JU765_v2.g9592.t1"/>
    <property type="gene ID" value="JU765_v2.g9592"/>
</dbReference>
<evidence type="ECO:0000313" key="1">
    <source>
        <dbReference type="Proteomes" id="UP000887576"/>
    </source>
</evidence>
<sequence length="413" mass="49286">MVVKPTKIKCFVLIVIVFCFWKIHKIRLIRRGYPKDEFRTNWIGEQPKNGPMKTILLWTNYYSVPWLPRIGDFGSNKICPNLCTFTDDKSKLDESSAVLFHSAADNLDLNDLPKHRQFSQFYVFFNQEPPPKSGWRDRPDLWKYFPDNFFNLTMTYRQDSDIYHPYDRFVPISDANQPSFSWEHVKEVVHRKDKMALQFVGNCYSESKREPIIREMASYISVDQFGYCASKKCDKSCENDILPEYYFFLAFENNICDEYVTEKFWRIKKLIVPIVLRRKLVPESVAPPNSFIAVDDFDSIENLTTFLHFVSKNETEYLKFFEWTKKFQNTNSDDNLSFCDLCHKLHNNSAPRKYYKRMDKWYDPDGICVVYRLNGWLEVGHIWPKTVAFIVFLILFVLILIFFIFKKFKLKLF</sequence>
<reference evidence="2" key="1">
    <citation type="submission" date="2022-11" db="UniProtKB">
        <authorList>
            <consortium name="WormBaseParasite"/>
        </authorList>
    </citation>
    <scope>IDENTIFICATION</scope>
</reference>
<organism evidence="1 2">
    <name type="scientific">Panagrolaimus sp. JU765</name>
    <dbReference type="NCBI Taxonomy" id="591449"/>
    <lineage>
        <taxon>Eukaryota</taxon>
        <taxon>Metazoa</taxon>
        <taxon>Ecdysozoa</taxon>
        <taxon>Nematoda</taxon>
        <taxon>Chromadorea</taxon>
        <taxon>Rhabditida</taxon>
        <taxon>Tylenchina</taxon>
        <taxon>Panagrolaimomorpha</taxon>
        <taxon>Panagrolaimoidea</taxon>
        <taxon>Panagrolaimidae</taxon>
        <taxon>Panagrolaimus</taxon>
    </lineage>
</organism>
<protein>
    <submittedName>
        <fullName evidence="2">Fucosyltransferase</fullName>
    </submittedName>
</protein>
<proteinExistence type="predicted"/>
<name>A0AC34RSQ9_9BILA</name>
<accession>A0AC34RSQ9</accession>
<evidence type="ECO:0000313" key="2">
    <source>
        <dbReference type="WBParaSite" id="JU765_v2.g9592.t1"/>
    </source>
</evidence>
<dbReference type="Proteomes" id="UP000887576">
    <property type="component" value="Unplaced"/>
</dbReference>